<name>A0ABU5VRC7_9BACT</name>
<evidence type="ECO:0000256" key="1">
    <source>
        <dbReference type="SAM" id="SignalP"/>
    </source>
</evidence>
<evidence type="ECO:0000313" key="2">
    <source>
        <dbReference type="EMBL" id="MEA9355172.1"/>
    </source>
</evidence>
<dbReference type="Proteomes" id="UP001302274">
    <property type="component" value="Unassembled WGS sequence"/>
</dbReference>
<organism evidence="2 3">
    <name type="scientific">Bacteriovorax antarcticus</name>
    <dbReference type="NCBI Taxonomy" id="3088717"/>
    <lineage>
        <taxon>Bacteria</taxon>
        <taxon>Pseudomonadati</taxon>
        <taxon>Bdellovibrionota</taxon>
        <taxon>Bacteriovoracia</taxon>
        <taxon>Bacteriovoracales</taxon>
        <taxon>Bacteriovoracaceae</taxon>
        <taxon>Bacteriovorax</taxon>
    </lineage>
</organism>
<protein>
    <submittedName>
        <fullName evidence="2">Uncharacterized protein</fullName>
    </submittedName>
</protein>
<reference evidence="2 3" key="1">
    <citation type="submission" date="2023-11" db="EMBL/GenBank/DDBJ databases">
        <title>A Novel Polar Bacteriovorax (B. antarcticus) Isolated from the Biocrust in Antarctica.</title>
        <authorList>
            <person name="Mun W."/>
            <person name="Choi S.Y."/>
            <person name="Mitchell R.J."/>
        </authorList>
    </citation>
    <scope>NUCLEOTIDE SEQUENCE [LARGE SCALE GENOMIC DNA]</scope>
    <source>
        <strain evidence="2 3">PP10</strain>
    </source>
</reference>
<dbReference type="EMBL" id="JAYGJQ010000001">
    <property type="protein sequence ID" value="MEA9355172.1"/>
    <property type="molecule type" value="Genomic_DNA"/>
</dbReference>
<feature type="signal peptide" evidence="1">
    <location>
        <begin position="1"/>
        <end position="23"/>
    </location>
</feature>
<accession>A0ABU5VRC7</accession>
<keyword evidence="3" id="KW-1185">Reference proteome</keyword>
<gene>
    <name evidence="2" type="ORF">SHI21_03125</name>
</gene>
<evidence type="ECO:0000313" key="3">
    <source>
        <dbReference type="Proteomes" id="UP001302274"/>
    </source>
</evidence>
<feature type="chain" id="PRO_5046866304" evidence="1">
    <location>
        <begin position="24"/>
        <end position="94"/>
    </location>
</feature>
<keyword evidence="1" id="KW-0732">Signal</keyword>
<proteinExistence type="predicted"/>
<comment type="caution">
    <text evidence="2">The sequence shown here is derived from an EMBL/GenBank/DDBJ whole genome shotgun (WGS) entry which is preliminary data.</text>
</comment>
<dbReference type="RefSeq" id="WP_323574660.1">
    <property type="nucleotide sequence ID" value="NZ_JAYGJQ010000001.1"/>
</dbReference>
<sequence length="94" mass="10423">MKKFLILCSILSIVLTVSLQFSRDQGTFYCEEQHDSSAQCATCSAQPETLYDTTALLTNVVLIPTFLGEIFFKPINVTSINVVVTFDRPPAFLA</sequence>